<evidence type="ECO:0000313" key="3">
    <source>
        <dbReference type="Proteomes" id="UP000276309"/>
    </source>
</evidence>
<dbReference type="AlphaFoldDB" id="A0A3G2L8U9"/>
<proteinExistence type="predicted"/>
<name>A0A3G2L8U9_9FLAO</name>
<dbReference type="OrthoDB" id="1420424at2"/>
<protein>
    <recommendedName>
        <fullName evidence="4">Adhesin domain-containing protein</fullName>
    </recommendedName>
</protein>
<gene>
    <name evidence="2" type="ORF">D1013_15515</name>
</gene>
<keyword evidence="1" id="KW-0175">Coiled coil</keyword>
<evidence type="ECO:0008006" key="4">
    <source>
        <dbReference type="Google" id="ProtNLM"/>
    </source>
</evidence>
<accession>A0A3G2L8U9</accession>
<reference evidence="2 3" key="1">
    <citation type="submission" date="2018-08" db="EMBL/GenBank/DDBJ databases">
        <title>The reduced genetic potential of extracellular carbohydrate catabolism in Euzebyella marina RN62, a Flavobacteriia bacterium isolated from the hadal water.</title>
        <authorList>
            <person name="Xue C."/>
        </authorList>
    </citation>
    <scope>NUCLEOTIDE SEQUENCE [LARGE SCALE GENOMIC DNA]</scope>
    <source>
        <strain evidence="2 3">RN62</strain>
    </source>
</reference>
<evidence type="ECO:0000256" key="1">
    <source>
        <dbReference type="SAM" id="Coils"/>
    </source>
</evidence>
<organism evidence="2 3">
    <name type="scientific">Euzebyella marina</name>
    <dbReference type="NCBI Taxonomy" id="1761453"/>
    <lineage>
        <taxon>Bacteria</taxon>
        <taxon>Pseudomonadati</taxon>
        <taxon>Bacteroidota</taxon>
        <taxon>Flavobacteriia</taxon>
        <taxon>Flavobacteriales</taxon>
        <taxon>Flavobacteriaceae</taxon>
        <taxon>Euzebyella</taxon>
    </lineage>
</organism>
<feature type="coiled-coil region" evidence="1">
    <location>
        <begin position="166"/>
        <end position="234"/>
    </location>
</feature>
<dbReference type="Proteomes" id="UP000276309">
    <property type="component" value="Chromosome"/>
</dbReference>
<dbReference type="EMBL" id="CP032050">
    <property type="protein sequence ID" value="AYN68685.1"/>
    <property type="molecule type" value="Genomic_DNA"/>
</dbReference>
<dbReference type="KEGG" id="emar:D1013_15515"/>
<keyword evidence="3" id="KW-1185">Reference proteome</keyword>
<sequence>MKMQAQDRTKTYSEEFNVDDDVIVNINTSYADLEFDTWNKNKVVVEVILVLEGASEEQAEEYFKKNEFEILGNSREISIKNSVGNWEPVNFEFQSNDFVFELPEMPEFESFDFDFDFSELEDLPVMPPVPSPDFDYEAFKEGGEEYMQEWQKKFEKSFGEPYQERLKDWQKKMEEKQKQIQEKQKELQEKRQKIDVKRMEQVAEARAEHARAVQERLKERQIHLEERNRNSKNRSHIFYYSNRGKTEDFKVKKVLKIKMPKSAKIKMNVRHGEIKLAERTHNIDALLSYSKLKANEIDGSETVVVASYSPISVENWMYGKLQANYSDQVDLEQVNQLVLDAKSSPIVINSLSDRATIVNDFGPIYINSISENFNQLNVSMRNSNMICTLPQTSFNIKVEGNGIQVNYPADVTMEKIEKGNQIVYNGYKGKAKSLKSVHINGRYSEVSLE</sequence>
<evidence type="ECO:0000313" key="2">
    <source>
        <dbReference type="EMBL" id="AYN68685.1"/>
    </source>
</evidence>